<reference evidence="5 6" key="1">
    <citation type="submission" date="2024-09" db="EMBL/GenBank/DDBJ databases">
        <authorList>
            <person name="Sun Q."/>
            <person name="Mori K."/>
        </authorList>
    </citation>
    <scope>NUCLEOTIDE SEQUENCE [LARGE SCALE GENOMIC DNA]</scope>
    <source>
        <strain evidence="5 6">CICC 10874</strain>
    </source>
</reference>
<dbReference type="GO" id="GO:0016798">
    <property type="term" value="F:hydrolase activity, acting on glycosyl bonds"/>
    <property type="evidence" value="ECO:0007669"/>
    <property type="project" value="UniProtKB-KW"/>
</dbReference>
<evidence type="ECO:0000256" key="3">
    <source>
        <dbReference type="RuleBase" id="RU361153"/>
    </source>
</evidence>
<sequence>MKLSTEGAVLVDEHGRQRVLHGINLVQKEAPFQAAWDAEDLAQLVDMGLDAVRLGVMWAAVEPEPGLYDEEHLAHLEEQLDMLHRAGLAVVLDAHQDLFSQSFGDGAPAWATLTTHAYEPAGLWSEAYLSSSAVQESLDAFWADAPGPGGVGIRSRFVAMWAHVARRLVGHPAVIAVDVLNEPAPGALAGQAFEALLGSLAARTGQEPGVVAEELADPGRRLSQLARLEDPALHRAVTDDVAGLLAPFESGPVQDLFVQAAAAIREVRPGMLILREHGYFSNLGVPAAIAPLEGPWAYSPHGYDLVVDTEAMVLASDQRISTIFARAAETAQRLGAPVVVGEWGAFGDLVGIGAHAETQLEMFDERSWSWFYWTWESSFPHSEAAGHLRRPHPVAVAGRELRAGHSAGGSWKAAWTGRACAAPTEFWVPPERDVELIIDGARASILREGARVLIDPLEGEHRLRVL</sequence>
<accession>A0ABV6R8Q8</accession>
<protein>
    <submittedName>
        <fullName evidence="5">Glycoside hydrolase family 5 protein</fullName>
        <ecNumber evidence="5">3.2.1.-</ecNumber>
    </submittedName>
</protein>
<evidence type="ECO:0000256" key="1">
    <source>
        <dbReference type="ARBA" id="ARBA00022801"/>
    </source>
</evidence>
<evidence type="ECO:0000259" key="4">
    <source>
        <dbReference type="Pfam" id="PF00150"/>
    </source>
</evidence>
<organism evidence="5 6">
    <name type="scientific">Brachybacterium hainanense</name>
    <dbReference type="NCBI Taxonomy" id="1541174"/>
    <lineage>
        <taxon>Bacteria</taxon>
        <taxon>Bacillati</taxon>
        <taxon>Actinomycetota</taxon>
        <taxon>Actinomycetes</taxon>
        <taxon>Micrococcales</taxon>
        <taxon>Dermabacteraceae</taxon>
        <taxon>Brachybacterium</taxon>
    </lineage>
</organism>
<dbReference type="Gene3D" id="2.60.40.1180">
    <property type="entry name" value="Golgi alpha-mannosidase II"/>
    <property type="match status" value="1"/>
</dbReference>
<comment type="caution">
    <text evidence="5">The sequence shown here is derived from an EMBL/GenBank/DDBJ whole genome shotgun (WGS) entry which is preliminary data.</text>
</comment>
<dbReference type="SUPFAM" id="SSF51445">
    <property type="entry name" value="(Trans)glycosidases"/>
    <property type="match status" value="1"/>
</dbReference>
<keyword evidence="1 3" id="KW-0378">Hydrolase</keyword>
<evidence type="ECO:0000313" key="5">
    <source>
        <dbReference type="EMBL" id="MFC0672954.1"/>
    </source>
</evidence>
<dbReference type="InterPro" id="IPR001547">
    <property type="entry name" value="Glyco_hydro_5"/>
</dbReference>
<dbReference type="PANTHER" id="PTHR31308">
    <property type="match status" value="1"/>
</dbReference>
<dbReference type="InterPro" id="IPR017853">
    <property type="entry name" value="GH"/>
</dbReference>
<keyword evidence="2 3" id="KW-0326">Glycosidase</keyword>
<dbReference type="Gene3D" id="3.20.20.80">
    <property type="entry name" value="Glycosidases"/>
    <property type="match status" value="1"/>
</dbReference>
<dbReference type="PANTHER" id="PTHR31308:SF3">
    <property type="entry name" value="ENDOGLYCOCERAMIDASE"/>
    <property type="match status" value="1"/>
</dbReference>
<comment type="similarity">
    <text evidence="3">Belongs to the glycosyl hydrolase 5 (cellulase A) family.</text>
</comment>
<gene>
    <name evidence="5" type="ORF">ACFFF6_03170</name>
</gene>
<dbReference type="InterPro" id="IPR013780">
    <property type="entry name" value="Glyco_hydro_b"/>
</dbReference>
<dbReference type="Proteomes" id="UP001589793">
    <property type="component" value="Unassembled WGS sequence"/>
</dbReference>
<dbReference type="Pfam" id="PF00150">
    <property type="entry name" value="Cellulase"/>
    <property type="match status" value="1"/>
</dbReference>
<dbReference type="EMBL" id="JBHLSV010000003">
    <property type="protein sequence ID" value="MFC0672954.1"/>
    <property type="molecule type" value="Genomic_DNA"/>
</dbReference>
<name>A0ABV6R8Q8_9MICO</name>
<proteinExistence type="inferred from homology"/>
<dbReference type="InterPro" id="IPR052066">
    <property type="entry name" value="Glycosphingolipid_Hydrolases"/>
</dbReference>
<feature type="domain" description="Glycoside hydrolase family 5" evidence="4">
    <location>
        <begin position="37"/>
        <end position="377"/>
    </location>
</feature>
<dbReference type="EC" id="3.2.1.-" evidence="5"/>
<evidence type="ECO:0000256" key="2">
    <source>
        <dbReference type="ARBA" id="ARBA00023295"/>
    </source>
</evidence>
<evidence type="ECO:0000313" key="6">
    <source>
        <dbReference type="Proteomes" id="UP001589793"/>
    </source>
</evidence>
<keyword evidence="6" id="KW-1185">Reference proteome</keyword>
<dbReference type="RefSeq" id="WP_376978146.1">
    <property type="nucleotide sequence ID" value="NZ_JBHLSV010000003.1"/>
</dbReference>